<accession>A0A4C1TE88</accession>
<comment type="caution">
    <text evidence="1">The sequence shown here is derived from an EMBL/GenBank/DDBJ whole genome shotgun (WGS) entry which is preliminary data.</text>
</comment>
<name>A0A4C1TE88_EUMVA</name>
<reference evidence="1 2" key="1">
    <citation type="journal article" date="2019" name="Commun. Biol.">
        <title>The bagworm genome reveals a unique fibroin gene that provides high tensile strength.</title>
        <authorList>
            <person name="Kono N."/>
            <person name="Nakamura H."/>
            <person name="Ohtoshi R."/>
            <person name="Tomita M."/>
            <person name="Numata K."/>
            <person name="Arakawa K."/>
        </authorList>
    </citation>
    <scope>NUCLEOTIDE SEQUENCE [LARGE SCALE GENOMIC DNA]</scope>
</reference>
<evidence type="ECO:0000313" key="2">
    <source>
        <dbReference type="Proteomes" id="UP000299102"/>
    </source>
</evidence>
<dbReference type="EMBL" id="BGZK01000053">
    <property type="protein sequence ID" value="GBP12853.1"/>
    <property type="molecule type" value="Genomic_DNA"/>
</dbReference>
<sequence>MRRVYYAQAHHEQISFCVTAKKTFWSSKEKPLIMFYVKNRNYSGDTLTSIGESGYLSFQVLISPLPRLNLNHPTAESPPPSYFIYFLNMGSHFKLPALARCGSGPADDRRHRQTA</sequence>
<dbReference type="Proteomes" id="UP000299102">
    <property type="component" value="Unassembled WGS sequence"/>
</dbReference>
<gene>
    <name evidence="1" type="ORF">EVAR_6164_1</name>
</gene>
<proteinExistence type="predicted"/>
<protein>
    <submittedName>
        <fullName evidence="1">Uncharacterized protein</fullName>
    </submittedName>
</protein>
<evidence type="ECO:0000313" key="1">
    <source>
        <dbReference type="EMBL" id="GBP12853.1"/>
    </source>
</evidence>
<dbReference type="AlphaFoldDB" id="A0A4C1TE88"/>
<organism evidence="1 2">
    <name type="scientific">Eumeta variegata</name>
    <name type="common">Bagworm moth</name>
    <name type="synonym">Eumeta japonica</name>
    <dbReference type="NCBI Taxonomy" id="151549"/>
    <lineage>
        <taxon>Eukaryota</taxon>
        <taxon>Metazoa</taxon>
        <taxon>Ecdysozoa</taxon>
        <taxon>Arthropoda</taxon>
        <taxon>Hexapoda</taxon>
        <taxon>Insecta</taxon>
        <taxon>Pterygota</taxon>
        <taxon>Neoptera</taxon>
        <taxon>Endopterygota</taxon>
        <taxon>Lepidoptera</taxon>
        <taxon>Glossata</taxon>
        <taxon>Ditrysia</taxon>
        <taxon>Tineoidea</taxon>
        <taxon>Psychidae</taxon>
        <taxon>Oiketicinae</taxon>
        <taxon>Eumeta</taxon>
    </lineage>
</organism>
<keyword evidence="2" id="KW-1185">Reference proteome</keyword>